<protein>
    <recommendedName>
        <fullName evidence="3">DUF3829 domain-containing protein</fullName>
    </recommendedName>
</protein>
<name>A0ABD5RJG7_9EURY</name>
<evidence type="ECO:0008006" key="3">
    <source>
        <dbReference type="Google" id="ProtNLM"/>
    </source>
</evidence>
<dbReference type="AlphaFoldDB" id="A0ABD5RJG7"/>
<dbReference type="RefSeq" id="WP_247419664.1">
    <property type="nucleotide sequence ID" value="NZ_JALLGW010000002.1"/>
</dbReference>
<evidence type="ECO:0000313" key="2">
    <source>
        <dbReference type="Proteomes" id="UP001596099"/>
    </source>
</evidence>
<organism evidence="1 2">
    <name type="scientific">Halomarina salina</name>
    <dbReference type="NCBI Taxonomy" id="1872699"/>
    <lineage>
        <taxon>Archaea</taxon>
        <taxon>Methanobacteriati</taxon>
        <taxon>Methanobacteriota</taxon>
        <taxon>Stenosarchaea group</taxon>
        <taxon>Halobacteria</taxon>
        <taxon>Halobacteriales</taxon>
        <taxon>Natronomonadaceae</taxon>
        <taxon>Halomarina</taxon>
    </lineage>
</organism>
<accession>A0ABD5RJG7</accession>
<evidence type="ECO:0000313" key="1">
    <source>
        <dbReference type="EMBL" id="MFC5970469.1"/>
    </source>
</evidence>
<comment type="caution">
    <text evidence="1">The sequence shown here is derived from an EMBL/GenBank/DDBJ whole genome shotgun (WGS) entry which is preliminary data.</text>
</comment>
<dbReference type="PROSITE" id="PS51257">
    <property type="entry name" value="PROKAR_LIPOPROTEIN"/>
    <property type="match status" value="1"/>
</dbReference>
<sequence>MRRRALLASITAGSVGLAGCAEFGSTPASETVTPTNSIPDCTTEVADSEWTLMLPPVVGTDAPSGSTSDLQSAIERVSAALRTFQDLKQVIYSDETYDGDEVDRLLRDGSSTPPSTPSIDGPIVAFARHASDSLVAVSTANALLHRQATLDPGRDIPKLRAAISFMEEAEPAIEDARSSVERARAVAGESTVTNEQETVTVGTRARLSHLDTIVTNYEWYLRGQIPRYEGLVSNLELGEHYENDELERAIAKARTAVEQFVTAKEAFCAGTPEVGPTTGEWFTGLTCRVDNFARYCRQMELAVSYDRAGNPDRQRAAAKRAEAIADEEC</sequence>
<dbReference type="Proteomes" id="UP001596099">
    <property type="component" value="Unassembled WGS sequence"/>
</dbReference>
<dbReference type="EMBL" id="JBHSQH010000001">
    <property type="protein sequence ID" value="MFC5970469.1"/>
    <property type="molecule type" value="Genomic_DNA"/>
</dbReference>
<reference evidence="1 2" key="1">
    <citation type="journal article" date="2019" name="Int. J. Syst. Evol. Microbiol.">
        <title>The Global Catalogue of Microorganisms (GCM) 10K type strain sequencing project: providing services to taxonomists for standard genome sequencing and annotation.</title>
        <authorList>
            <consortium name="The Broad Institute Genomics Platform"/>
            <consortium name="The Broad Institute Genome Sequencing Center for Infectious Disease"/>
            <person name="Wu L."/>
            <person name="Ma J."/>
        </authorList>
    </citation>
    <scope>NUCLEOTIDE SEQUENCE [LARGE SCALE GENOMIC DNA]</scope>
    <source>
        <strain evidence="1 2">CGMCC 1.12543</strain>
    </source>
</reference>
<proteinExistence type="predicted"/>
<gene>
    <name evidence="1" type="ORF">ACFPYI_03920</name>
</gene>
<keyword evidence="2" id="KW-1185">Reference proteome</keyword>